<dbReference type="Proteomes" id="UP000283833">
    <property type="component" value="Unassembled WGS sequence"/>
</dbReference>
<dbReference type="RefSeq" id="WP_117696247.1">
    <property type="nucleotide sequence ID" value="NZ_CAXTGH010000003.1"/>
</dbReference>
<evidence type="ECO:0000313" key="1">
    <source>
        <dbReference type="EMBL" id="RGR42737.1"/>
    </source>
</evidence>
<dbReference type="AlphaFoldDB" id="A0A395UTI5"/>
<protein>
    <submittedName>
        <fullName evidence="1">Uncharacterized protein</fullName>
    </submittedName>
</protein>
<dbReference type="EMBL" id="QRUD01000007">
    <property type="protein sequence ID" value="RGR42737.1"/>
    <property type="molecule type" value="Genomic_DNA"/>
</dbReference>
<sequence>MSRIIKNCPCTLEVWSGPDEPILKEWNMYFNCKNEIKEYLNNKLQEFKGDMVECYVYQLHKGKLSEVSVCFEVK</sequence>
<gene>
    <name evidence="2" type="ORF">DWX04_18390</name>
    <name evidence="1" type="ORF">DWY53_03560</name>
</gene>
<name>A0A395UTI5_PHOVU</name>
<evidence type="ECO:0000313" key="4">
    <source>
        <dbReference type="Proteomes" id="UP000283833"/>
    </source>
</evidence>
<comment type="caution">
    <text evidence="1">The sequence shown here is derived from an EMBL/GenBank/DDBJ whole genome shotgun (WGS) entry which is preliminary data.</text>
</comment>
<reference evidence="3 4" key="1">
    <citation type="submission" date="2018-08" db="EMBL/GenBank/DDBJ databases">
        <title>A genome reference for cultivated species of the human gut microbiota.</title>
        <authorList>
            <person name="Zou Y."/>
            <person name="Xue W."/>
            <person name="Luo G."/>
        </authorList>
    </citation>
    <scope>NUCLEOTIDE SEQUENCE [LARGE SCALE GENOMIC DNA]</scope>
    <source>
        <strain evidence="2 4">AF18-14</strain>
        <strain evidence="1 3">AF25-30LB</strain>
    </source>
</reference>
<organism evidence="1 3">
    <name type="scientific">Phocaeicola vulgatus</name>
    <name type="common">Bacteroides vulgatus</name>
    <dbReference type="NCBI Taxonomy" id="821"/>
    <lineage>
        <taxon>Bacteria</taxon>
        <taxon>Pseudomonadati</taxon>
        <taxon>Bacteroidota</taxon>
        <taxon>Bacteroidia</taxon>
        <taxon>Bacteroidales</taxon>
        <taxon>Bacteroidaceae</taxon>
        <taxon>Phocaeicola</taxon>
    </lineage>
</organism>
<dbReference type="Proteomes" id="UP000266497">
    <property type="component" value="Unassembled WGS sequence"/>
</dbReference>
<accession>A0A395UTI5</accession>
<evidence type="ECO:0000313" key="2">
    <source>
        <dbReference type="EMBL" id="RGT88281.1"/>
    </source>
</evidence>
<evidence type="ECO:0000313" key="3">
    <source>
        <dbReference type="Proteomes" id="UP000266497"/>
    </source>
</evidence>
<proteinExistence type="predicted"/>
<dbReference type="EMBL" id="QRXI01000031">
    <property type="protein sequence ID" value="RGT88281.1"/>
    <property type="molecule type" value="Genomic_DNA"/>
</dbReference>